<keyword evidence="7 15" id="KW-0479">Metal-binding</keyword>
<dbReference type="SUPFAM" id="SSF56037">
    <property type="entry name" value="PheT/TilS domain"/>
    <property type="match status" value="1"/>
</dbReference>
<dbReference type="InterPro" id="IPR020825">
    <property type="entry name" value="Phe-tRNA_synthase-like_B3/B4"/>
</dbReference>
<dbReference type="GO" id="GO:0005524">
    <property type="term" value="F:ATP binding"/>
    <property type="evidence" value="ECO:0007669"/>
    <property type="project" value="UniProtKB-UniRule"/>
</dbReference>
<dbReference type="InterPro" id="IPR045060">
    <property type="entry name" value="Phe-tRNA-ligase_IIc_bsu"/>
</dbReference>
<proteinExistence type="inferred from homology"/>
<comment type="similarity">
    <text evidence="2 15">Belongs to the phenylalanyl-tRNA synthetase beta subunit family. Type 1 subfamily.</text>
</comment>
<dbReference type="SUPFAM" id="SSF46955">
    <property type="entry name" value="Putative DNA-binding domain"/>
    <property type="match status" value="1"/>
</dbReference>
<dbReference type="Proteomes" id="UP000054051">
    <property type="component" value="Unassembled WGS sequence"/>
</dbReference>
<evidence type="ECO:0000313" key="21">
    <source>
        <dbReference type="Proteomes" id="UP000054051"/>
    </source>
</evidence>
<dbReference type="SUPFAM" id="SSF50249">
    <property type="entry name" value="Nucleic acid-binding proteins"/>
    <property type="match status" value="1"/>
</dbReference>
<name>G2J8D0_9BURK</name>
<dbReference type="GO" id="GO:0009328">
    <property type="term" value="C:phenylalanine-tRNA ligase complex"/>
    <property type="evidence" value="ECO:0007669"/>
    <property type="project" value="TreeGrafter"/>
</dbReference>
<dbReference type="HAMAP" id="MF_00283">
    <property type="entry name" value="Phe_tRNA_synth_beta1"/>
    <property type="match status" value="1"/>
</dbReference>
<dbReference type="OrthoDB" id="9805455at2"/>
<comment type="catalytic activity">
    <reaction evidence="14 15">
        <text>tRNA(Phe) + L-phenylalanine + ATP = L-phenylalanyl-tRNA(Phe) + AMP + diphosphate + H(+)</text>
        <dbReference type="Rhea" id="RHEA:19413"/>
        <dbReference type="Rhea" id="RHEA-COMP:9668"/>
        <dbReference type="Rhea" id="RHEA-COMP:9699"/>
        <dbReference type="ChEBI" id="CHEBI:15378"/>
        <dbReference type="ChEBI" id="CHEBI:30616"/>
        <dbReference type="ChEBI" id="CHEBI:33019"/>
        <dbReference type="ChEBI" id="CHEBI:58095"/>
        <dbReference type="ChEBI" id="CHEBI:78442"/>
        <dbReference type="ChEBI" id="CHEBI:78531"/>
        <dbReference type="ChEBI" id="CHEBI:456215"/>
        <dbReference type="EC" id="6.1.1.20"/>
    </reaction>
</comment>
<dbReference type="SMART" id="SM00896">
    <property type="entry name" value="FDX-ACB"/>
    <property type="match status" value="1"/>
</dbReference>
<dbReference type="STRING" id="1070319.CAGGBEG34_200026"/>
<comment type="cofactor">
    <cofactor evidence="15">
        <name>Mg(2+)</name>
        <dbReference type="ChEBI" id="CHEBI:18420"/>
    </cofactor>
    <text evidence="15">Binds 2 magnesium ions per tetramer.</text>
</comment>
<organism evidence="20 21">
    <name type="scientific">Candidatus Glomeribacter gigasporarum BEG34</name>
    <dbReference type="NCBI Taxonomy" id="1070319"/>
    <lineage>
        <taxon>Bacteria</taxon>
        <taxon>Pseudomonadati</taxon>
        <taxon>Pseudomonadota</taxon>
        <taxon>Betaproteobacteria</taxon>
        <taxon>Burkholderiales</taxon>
        <taxon>Burkholderiaceae</taxon>
        <taxon>Candidatus Glomeribacter</taxon>
    </lineage>
</organism>
<dbReference type="Pfam" id="PF03483">
    <property type="entry name" value="B3_4"/>
    <property type="match status" value="1"/>
</dbReference>
<dbReference type="InterPro" id="IPR002547">
    <property type="entry name" value="tRNA-bd_dom"/>
</dbReference>
<dbReference type="PROSITE" id="PS51447">
    <property type="entry name" value="FDX_ACB"/>
    <property type="match status" value="1"/>
</dbReference>
<dbReference type="GO" id="GO:0000049">
    <property type="term" value="F:tRNA binding"/>
    <property type="evidence" value="ECO:0007669"/>
    <property type="project" value="UniProtKB-UniRule"/>
</dbReference>
<keyword evidence="10 15" id="KW-0460">Magnesium</keyword>
<dbReference type="Pfam" id="PF01588">
    <property type="entry name" value="tRNA_bind"/>
    <property type="match status" value="1"/>
</dbReference>
<dbReference type="PROSITE" id="PS50886">
    <property type="entry name" value="TRBD"/>
    <property type="match status" value="1"/>
</dbReference>
<dbReference type="Pfam" id="PF17759">
    <property type="entry name" value="tRNA_synthFbeta"/>
    <property type="match status" value="1"/>
</dbReference>
<comment type="caution">
    <text evidence="20">The sequence shown here is derived from an EMBL/GenBank/DDBJ whole genome shotgun (WGS) entry which is preliminary data.</text>
</comment>
<evidence type="ECO:0000256" key="3">
    <source>
        <dbReference type="ARBA" id="ARBA00011209"/>
    </source>
</evidence>
<feature type="binding site" evidence="15">
    <location>
        <position position="468"/>
    </location>
    <ligand>
        <name>Mg(2+)</name>
        <dbReference type="ChEBI" id="CHEBI:18420"/>
        <note>shared with alpha subunit</note>
    </ligand>
</feature>
<dbReference type="InterPro" id="IPR033714">
    <property type="entry name" value="tRNA_bind_bactPheRS"/>
</dbReference>
<feature type="binding site" evidence="15">
    <location>
        <position position="459"/>
    </location>
    <ligand>
        <name>Mg(2+)</name>
        <dbReference type="ChEBI" id="CHEBI:18420"/>
        <note>shared with alpha subunit</note>
    </ligand>
</feature>
<dbReference type="Gene3D" id="3.50.40.10">
    <property type="entry name" value="Phenylalanyl-trna Synthetase, Chain B, domain 3"/>
    <property type="match status" value="1"/>
</dbReference>
<dbReference type="eggNOG" id="COG0072">
    <property type="taxonomic scope" value="Bacteria"/>
</dbReference>
<evidence type="ECO:0000256" key="6">
    <source>
        <dbReference type="ARBA" id="ARBA00022598"/>
    </source>
</evidence>
<dbReference type="InterPro" id="IPR041616">
    <property type="entry name" value="PheRS_beta_core"/>
</dbReference>
<comment type="subcellular location">
    <subcellularLocation>
        <location evidence="1 15">Cytoplasm</location>
    </subcellularLocation>
</comment>
<dbReference type="InterPro" id="IPR004532">
    <property type="entry name" value="Phe-tRNA-ligase_IIc_bsu_bact"/>
</dbReference>
<gene>
    <name evidence="15 20" type="primary">pheT</name>
    <name evidence="20" type="ORF">CAGGBEG34_200026</name>
</gene>
<sequence>MQFPESWLRSFVDPPLSSEALAHALTMAGLEVEALSTVAPPCSDVVVGRVLDVSRHPDADRLRVCTVDIGNGATLSIVCGAPNVAPGIKAPCAKPGAQLPPAGPERDTPVRIRASRLRGVDSQGMLCSARELGISADGGGLLILPEDAPTGQDIRIALGLDEKIFTLKLTPNRADCLSVFGIAREVAAITGAPLHRPVFNPVPTLLSEILPAHIRAPELCGRFSARVLRNVNARAKTPAWMAGHLERSGQRSISALVDISNYVMLEFGHPSHVFDLERLTAPLEVRWGRTGETLTLLNGQTITLDTNTGVIADPHAAQSLAGIMGGAHTAVSLDTRHIRVEMAFWHPDAIRGRARRYNVSSEAAHRFERGVDYSDTTEQLEYLTRLILDICGGQAGPINDQIAQAPERAPVELRIERANQCIGITLSADEMAGILARLALPFARNGASLMVTPPAYRFDLEHEIDLIEEIARIHGFDRIPARMPVAQTRLRPPAQDPHARRSLHAVRHALAARDYTETVNFSFVDARWERDLAGNATPVRLLNPIAQHYSALRSTLFGSLVHVLRHNLNRKAARVRLFEAGRVFHADPTISADTFNIADFAQTLMTGALAYGPVWEEQWGTATRLVDFFDVKGDLEALLAPHPARFVKAEHPALHPGRSARIDLDHQSIGWIGELHPRWLKEYDLPHPPILFEVQAHALRERSLPAISGISKFPLVTRDIALMVNAQIEAQQLLDAMHALRQQSACRSIQHIALFDEFRPNDNRPEAFKEGERSLAFRIILQDKKGTLHEHAVNRAIQTMVEHLARVYDVRVRT</sequence>
<dbReference type="InterPro" id="IPR005146">
    <property type="entry name" value="B3/B4_tRNA-bd"/>
</dbReference>
<evidence type="ECO:0000256" key="7">
    <source>
        <dbReference type="ARBA" id="ARBA00022723"/>
    </source>
</evidence>
<dbReference type="EC" id="6.1.1.20" evidence="15"/>
<keyword evidence="5 16" id="KW-0820">tRNA-binding</keyword>
<feature type="domain" description="B5" evidence="19">
    <location>
        <begin position="406"/>
        <end position="481"/>
    </location>
</feature>
<dbReference type="Gene3D" id="3.30.70.380">
    <property type="entry name" value="Ferrodoxin-fold anticodon-binding domain"/>
    <property type="match status" value="1"/>
</dbReference>
<keyword evidence="6 15" id="KW-0436">Ligase</keyword>
<dbReference type="PROSITE" id="PS51483">
    <property type="entry name" value="B5"/>
    <property type="match status" value="1"/>
</dbReference>
<reference evidence="20 21" key="1">
    <citation type="submission" date="2011-08" db="EMBL/GenBank/DDBJ databases">
        <title>The genome of the obligate endobacterium of an arbuscular mycorrhizal fungus reveals an interphylum network of nutritional interactions.</title>
        <authorList>
            <person name="Ghignone S."/>
            <person name="Salvioli A."/>
            <person name="Anca I."/>
            <person name="Lumini E."/>
            <person name="Ortu G."/>
            <person name="Petiti L."/>
            <person name="Cruveiller S."/>
            <person name="Bianciotto V."/>
            <person name="Piffanelli P."/>
            <person name="Lanfranco L."/>
            <person name="Bonfante P."/>
        </authorList>
    </citation>
    <scope>NUCLEOTIDE SEQUENCE [LARGE SCALE GENOMIC DNA]</scope>
    <source>
        <strain evidence="20 21">BEG34</strain>
    </source>
</reference>
<keyword evidence="8 15" id="KW-0547">Nucleotide-binding</keyword>
<evidence type="ECO:0000259" key="18">
    <source>
        <dbReference type="PROSITE" id="PS51447"/>
    </source>
</evidence>
<protein>
    <recommendedName>
        <fullName evidence="15">Phenylalanine--tRNA ligase beta subunit</fullName>
        <ecNumber evidence="15">6.1.1.20</ecNumber>
    </recommendedName>
    <alternativeName>
        <fullName evidence="15">Phenylalanyl-tRNA synthetase beta subunit</fullName>
        <shortName evidence="15">PheRS</shortName>
    </alternativeName>
</protein>
<evidence type="ECO:0000256" key="5">
    <source>
        <dbReference type="ARBA" id="ARBA00022555"/>
    </source>
</evidence>
<evidence type="ECO:0000256" key="10">
    <source>
        <dbReference type="ARBA" id="ARBA00022842"/>
    </source>
</evidence>
<evidence type="ECO:0000256" key="9">
    <source>
        <dbReference type="ARBA" id="ARBA00022840"/>
    </source>
</evidence>
<evidence type="ECO:0000256" key="14">
    <source>
        <dbReference type="ARBA" id="ARBA00049255"/>
    </source>
</evidence>
<evidence type="ECO:0000256" key="12">
    <source>
        <dbReference type="ARBA" id="ARBA00022917"/>
    </source>
</evidence>
<evidence type="ECO:0000256" key="4">
    <source>
        <dbReference type="ARBA" id="ARBA00022490"/>
    </source>
</evidence>
<dbReference type="GO" id="GO:0006432">
    <property type="term" value="P:phenylalanyl-tRNA aminoacylation"/>
    <property type="evidence" value="ECO:0007669"/>
    <property type="project" value="UniProtKB-UniRule"/>
</dbReference>
<dbReference type="CDD" id="cd02796">
    <property type="entry name" value="tRNA_bind_bactPheRS"/>
    <property type="match status" value="1"/>
</dbReference>
<dbReference type="SUPFAM" id="SSF54991">
    <property type="entry name" value="Anticodon-binding domain of PheRS"/>
    <property type="match status" value="1"/>
</dbReference>
<dbReference type="SMART" id="SM00873">
    <property type="entry name" value="B3_4"/>
    <property type="match status" value="1"/>
</dbReference>
<evidence type="ECO:0000256" key="1">
    <source>
        <dbReference type="ARBA" id="ARBA00004496"/>
    </source>
</evidence>
<dbReference type="InterPro" id="IPR045864">
    <property type="entry name" value="aa-tRNA-synth_II/BPL/LPL"/>
</dbReference>
<dbReference type="Gene3D" id="2.40.50.140">
    <property type="entry name" value="Nucleic acid-binding proteins"/>
    <property type="match status" value="1"/>
</dbReference>
<keyword evidence="9 15" id="KW-0067">ATP-binding</keyword>
<dbReference type="SUPFAM" id="SSF55681">
    <property type="entry name" value="Class II aaRS and biotin synthetases"/>
    <property type="match status" value="1"/>
</dbReference>
<dbReference type="Pfam" id="PF03147">
    <property type="entry name" value="FDX-ACB"/>
    <property type="match status" value="1"/>
</dbReference>
<dbReference type="AlphaFoldDB" id="G2J8D0"/>
<dbReference type="InterPro" id="IPR005121">
    <property type="entry name" value="Fdx_antiC-bd"/>
</dbReference>
<evidence type="ECO:0000256" key="13">
    <source>
        <dbReference type="ARBA" id="ARBA00023146"/>
    </source>
</evidence>
<dbReference type="GO" id="GO:0000287">
    <property type="term" value="F:magnesium ion binding"/>
    <property type="evidence" value="ECO:0007669"/>
    <property type="project" value="UniProtKB-UniRule"/>
</dbReference>
<dbReference type="NCBIfam" id="TIGR00472">
    <property type="entry name" value="pheT_bact"/>
    <property type="match status" value="1"/>
</dbReference>
<evidence type="ECO:0000256" key="2">
    <source>
        <dbReference type="ARBA" id="ARBA00008653"/>
    </source>
</evidence>
<accession>G2J8D0</accession>
<dbReference type="FunFam" id="2.40.50.140:FF:000045">
    <property type="entry name" value="Phenylalanine--tRNA ligase beta subunit"/>
    <property type="match status" value="1"/>
</dbReference>
<feature type="domain" description="TRNA-binding" evidence="17">
    <location>
        <begin position="39"/>
        <end position="155"/>
    </location>
</feature>
<dbReference type="PANTHER" id="PTHR10947:SF0">
    <property type="entry name" value="PHENYLALANINE--TRNA LIGASE BETA SUBUNIT"/>
    <property type="match status" value="1"/>
</dbReference>
<dbReference type="RefSeq" id="WP_006682270.1">
    <property type="nucleotide sequence ID" value="NZ_CAFB01000037.1"/>
</dbReference>
<dbReference type="SMART" id="SM00874">
    <property type="entry name" value="B5"/>
    <property type="match status" value="1"/>
</dbReference>
<evidence type="ECO:0000259" key="19">
    <source>
        <dbReference type="PROSITE" id="PS51483"/>
    </source>
</evidence>
<dbReference type="Gene3D" id="3.30.56.10">
    <property type="match status" value="2"/>
</dbReference>
<feature type="binding site" evidence="15">
    <location>
        <position position="469"/>
    </location>
    <ligand>
        <name>Mg(2+)</name>
        <dbReference type="ChEBI" id="CHEBI:18420"/>
        <note>shared with alpha subunit</note>
    </ligand>
</feature>
<dbReference type="Pfam" id="PF03484">
    <property type="entry name" value="B5"/>
    <property type="match status" value="1"/>
</dbReference>
<evidence type="ECO:0000256" key="16">
    <source>
        <dbReference type="PROSITE-ProRule" id="PRU00209"/>
    </source>
</evidence>
<keyword evidence="4 15" id="KW-0963">Cytoplasm</keyword>
<dbReference type="EMBL" id="CAFB01000037">
    <property type="protein sequence ID" value="CCD29027.1"/>
    <property type="molecule type" value="Genomic_DNA"/>
</dbReference>
<evidence type="ECO:0000313" key="20">
    <source>
        <dbReference type="EMBL" id="CCD29027.1"/>
    </source>
</evidence>
<keyword evidence="11 16" id="KW-0694">RNA-binding</keyword>
<dbReference type="CDD" id="cd00769">
    <property type="entry name" value="PheRS_beta_core"/>
    <property type="match status" value="1"/>
</dbReference>
<dbReference type="InterPro" id="IPR005147">
    <property type="entry name" value="tRNA_synthase_B5-dom"/>
</dbReference>
<comment type="subunit">
    <text evidence="3 15">Tetramer of two alpha and two beta subunits.</text>
</comment>
<keyword evidence="12 15" id="KW-0648">Protein biosynthesis</keyword>
<feature type="domain" description="FDX-ACB" evidence="18">
    <location>
        <begin position="711"/>
        <end position="813"/>
    </location>
</feature>
<dbReference type="InterPro" id="IPR009061">
    <property type="entry name" value="DNA-bd_dom_put_sf"/>
</dbReference>
<evidence type="ECO:0000259" key="17">
    <source>
        <dbReference type="PROSITE" id="PS50886"/>
    </source>
</evidence>
<keyword evidence="21" id="KW-1185">Reference proteome</keyword>
<feature type="binding site" evidence="15">
    <location>
        <position position="465"/>
    </location>
    <ligand>
        <name>Mg(2+)</name>
        <dbReference type="ChEBI" id="CHEBI:18420"/>
        <note>shared with alpha subunit</note>
    </ligand>
</feature>
<dbReference type="InterPro" id="IPR036690">
    <property type="entry name" value="Fdx_antiC-bd_sf"/>
</dbReference>
<dbReference type="InterPro" id="IPR012340">
    <property type="entry name" value="NA-bd_OB-fold"/>
</dbReference>
<evidence type="ECO:0000256" key="11">
    <source>
        <dbReference type="ARBA" id="ARBA00022884"/>
    </source>
</evidence>
<dbReference type="PANTHER" id="PTHR10947">
    <property type="entry name" value="PHENYLALANYL-TRNA SYNTHETASE BETA CHAIN AND LEUCINE-RICH REPEAT-CONTAINING PROTEIN 47"/>
    <property type="match status" value="1"/>
</dbReference>
<dbReference type="GO" id="GO:0004826">
    <property type="term" value="F:phenylalanine-tRNA ligase activity"/>
    <property type="evidence" value="ECO:0007669"/>
    <property type="project" value="UniProtKB-UniRule"/>
</dbReference>
<dbReference type="Gene3D" id="3.30.930.10">
    <property type="entry name" value="Bira Bifunctional Protein, Domain 2"/>
    <property type="match status" value="1"/>
</dbReference>
<evidence type="ECO:0000256" key="8">
    <source>
        <dbReference type="ARBA" id="ARBA00022741"/>
    </source>
</evidence>
<keyword evidence="13 15" id="KW-0030">Aminoacyl-tRNA synthetase</keyword>
<evidence type="ECO:0000256" key="15">
    <source>
        <dbReference type="HAMAP-Rule" id="MF_00283"/>
    </source>
</evidence>